<sequence length="188" mass="21246">MTGLHPLMYDHTYTVPQTRRHYFTMYTPRAQTAFRFQQFFFEQKAKLSNLLNTVGQDAKAAPFPICMDYPELTSAITQLLCDAQAACGLTYDQIQQAGIETGPFAEKVEFAENVAADIRMRAMSVVKPATVLRKRGRRVDEEEEASVSFAKRSRNAAADYDMVIEPNQCAPYADPLLLTAMWTQPMCL</sequence>
<keyword evidence="2" id="KW-1185">Reference proteome</keyword>
<organism evidence="1 2">
    <name type="scientific">Baudoinia panamericana (strain UAMH 10762)</name>
    <name type="common">Angels' share fungus</name>
    <name type="synonym">Baudoinia compniacensis (strain UAMH 10762)</name>
    <dbReference type="NCBI Taxonomy" id="717646"/>
    <lineage>
        <taxon>Eukaryota</taxon>
        <taxon>Fungi</taxon>
        <taxon>Dikarya</taxon>
        <taxon>Ascomycota</taxon>
        <taxon>Pezizomycotina</taxon>
        <taxon>Dothideomycetes</taxon>
        <taxon>Dothideomycetidae</taxon>
        <taxon>Mycosphaerellales</taxon>
        <taxon>Teratosphaeriaceae</taxon>
        <taxon>Baudoinia</taxon>
    </lineage>
</organism>
<dbReference type="HOGENOM" id="CLU_1440803_0_0_1"/>
<dbReference type="AlphaFoldDB" id="M2N0I0"/>
<evidence type="ECO:0000313" key="2">
    <source>
        <dbReference type="Proteomes" id="UP000011761"/>
    </source>
</evidence>
<protein>
    <submittedName>
        <fullName evidence="1">Uncharacterized protein</fullName>
    </submittedName>
</protein>
<proteinExistence type="predicted"/>
<dbReference type="EMBL" id="KB445562">
    <property type="protein sequence ID" value="EMC92115.1"/>
    <property type="molecule type" value="Genomic_DNA"/>
</dbReference>
<dbReference type="KEGG" id="bcom:BAUCODRAFT_27467"/>
<dbReference type="RefSeq" id="XP_007680295.1">
    <property type="nucleotide sequence ID" value="XM_007682105.1"/>
</dbReference>
<dbReference type="Proteomes" id="UP000011761">
    <property type="component" value="Unassembled WGS sequence"/>
</dbReference>
<name>M2N0I0_BAUPA</name>
<evidence type="ECO:0000313" key="1">
    <source>
        <dbReference type="EMBL" id="EMC92115.1"/>
    </source>
</evidence>
<accession>M2N0I0</accession>
<gene>
    <name evidence="1" type="ORF">BAUCODRAFT_27467</name>
</gene>
<dbReference type="OrthoDB" id="3899490at2759"/>
<dbReference type="GeneID" id="19110575"/>
<reference evidence="1 2" key="1">
    <citation type="journal article" date="2012" name="PLoS Pathog.">
        <title>Diverse lifestyles and strategies of plant pathogenesis encoded in the genomes of eighteen Dothideomycetes fungi.</title>
        <authorList>
            <person name="Ohm R.A."/>
            <person name="Feau N."/>
            <person name="Henrissat B."/>
            <person name="Schoch C.L."/>
            <person name="Horwitz B.A."/>
            <person name="Barry K.W."/>
            <person name="Condon B.J."/>
            <person name="Copeland A.C."/>
            <person name="Dhillon B."/>
            <person name="Glaser F."/>
            <person name="Hesse C.N."/>
            <person name="Kosti I."/>
            <person name="LaButti K."/>
            <person name="Lindquist E.A."/>
            <person name="Lucas S."/>
            <person name="Salamov A.A."/>
            <person name="Bradshaw R.E."/>
            <person name="Ciuffetti L."/>
            <person name="Hamelin R.C."/>
            <person name="Kema G.H.J."/>
            <person name="Lawrence C."/>
            <person name="Scott J.A."/>
            <person name="Spatafora J.W."/>
            <person name="Turgeon B.G."/>
            <person name="de Wit P.J.G.M."/>
            <person name="Zhong S."/>
            <person name="Goodwin S.B."/>
            <person name="Grigoriev I.V."/>
        </authorList>
    </citation>
    <scope>NUCLEOTIDE SEQUENCE [LARGE SCALE GENOMIC DNA]</scope>
    <source>
        <strain evidence="1 2">UAMH 10762</strain>
    </source>
</reference>